<sequence>MPSIEPTTPKLSIRDIFSFSDTELVQYMKQKRSANSGFNLEFDSWENLAKEQCDKLTERLKVGALQANNETLSRPVDLDTVAARLHEISGNQDTLPPVTSRSPRYKRSPTPIYNEVAETKTSETIAYHDLIKDGGRPLYPISLQEEKDNREYNEEEKFATFVGEGEHKDAESTANEWAKWEHPGITESQYLKSLRVQFEKRQDENCTDNEEEGFSAFLEERKRRNLEAGYIWPGMAEDEYRQDHGRGGFPEYIAEAKRHLAKHGFTRSFQLDEDPARQDKLTTWIEYLNFEYSYHDRYKRSIKRLRPKYNEAWKKLVDSEVLRPGETDETVYTIESAFQRASEREQAEKAVASTEAAAKAALSETEKAKIGRSRFTKQERTRRLTATHFRLVTAKEMLKTTKRRSNLITEFIQGT</sequence>
<dbReference type="Proteomes" id="UP000078237">
    <property type="component" value="Unassembled WGS sequence"/>
</dbReference>
<proteinExistence type="predicted"/>
<reference evidence="1 2" key="1">
    <citation type="journal article" date="2016" name="Genome Announc.">
        <title>Genome Sequence of Madurella mycetomatis mm55, Isolated from a Human Mycetoma Case in Sudan.</title>
        <authorList>
            <person name="Smit S."/>
            <person name="Derks M.F."/>
            <person name="Bervoets S."/>
            <person name="Fahal A."/>
            <person name="van Leeuwen W."/>
            <person name="van Belkum A."/>
            <person name="van de Sande W.W."/>
        </authorList>
    </citation>
    <scope>NUCLEOTIDE SEQUENCE [LARGE SCALE GENOMIC DNA]</scope>
    <source>
        <strain evidence="2">mm55</strain>
    </source>
</reference>
<dbReference type="AlphaFoldDB" id="A0A175WAY5"/>
<keyword evidence="2" id="KW-1185">Reference proteome</keyword>
<gene>
    <name evidence="1" type="ORF">MMYC01_203397</name>
</gene>
<accession>A0A175WAY5</accession>
<organism evidence="1 2">
    <name type="scientific">Madurella mycetomatis</name>
    <dbReference type="NCBI Taxonomy" id="100816"/>
    <lineage>
        <taxon>Eukaryota</taxon>
        <taxon>Fungi</taxon>
        <taxon>Dikarya</taxon>
        <taxon>Ascomycota</taxon>
        <taxon>Pezizomycotina</taxon>
        <taxon>Sordariomycetes</taxon>
        <taxon>Sordariomycetidae</taxon>
        <taxon>Sordariales</taxon>
        <taxon>Sordariales incertae sedis</taxon>
        <taxon>Madurella</taxon>
    </lineage>
</organism>
<comment type="caution">
    <text evidence="1">The sequence shown here is derived from an EMBL/GenBank/DDBJ whole genome shotgun (WGS) entry which is preliminary data.</text>
</comment>
<protein>
    <submittedName>
        <fullName evidence="1">Uncharacterized protein</fullName>
    </submittedName>
</protein>
<evidence type="ECO:0000313" key="2">
    <source>
        <dbReference type="Proteomes" id="UP000078237"/>
    </source>
</evidence>
<dbReference type="OrthoDB" id="4590573at2759"/>
<name>A0A175WAY5_9PEZI</name>
<dbReference type="VEuPathDB" id="FungiDB:MMYC01_203397"/>
<dbReference type="EMBL" id="LCTW02000054">
    <property type="protein sequence ID" value="KXX80631.1"/>
    <property type="molecule type" value="Genomic_DNA"/>
</dbReference>
<evidence type="ECO:0000313" key="1">
    <source>
        <dbReference type="EMBL" id="KXX80631.1"/>
    </source>
</evidence>